<protein>
    <submittedName>
        <fullName evidence="9">Biopolymer transport protein</fullName>
    </submittedName>
</protein>
<gene>
    <name evidence="9" type="ordered locus">Oweho_2041</name>
</gene>
<keyword evidence="3" id="KW-1003">Cell membrane</keyword>
<feature type="transmembrane region" description="Helical" evidence="8">
    <location>
        <begin position="12"/>
        <end position="33"/>
    </location>
</feature>
<sequence>MGKFKKNSGGGTPAISTASLPDIVFMLLFFFMVTTVMREVTILVDNQKPFATEIKKLEKKNLVTYIYVGKPKKNLQAQVGTEPRIQLNDAFARLGEIQQYVIEERNAINEAERPLMTVSIKADEKVKMGLVSDIKQELRKAEALKINYSTRKGEVFGEL</sequence>
<evidence type="ECO:0000256" key="1">
    <source>
        <dbReference type="ARBA" id="ARBA00004162"/>
    </source>
</evidence>
<organism evidence="9 10">
    <name type="scientific">Owenweeksia hongkongensis (strain DSM 17368 / CIP 108786 / JCM 12287 / NRRL B-23963 / UST20020801)</name>
    <dbReference type="NCBI Taxonomy" id="926562"/>
    <lineage>
        <taxon>Bacteria</taxon>
        <taxon>Pseudomonadati</taxon>
        <taxon>Bacteroidota</taxon>
        <taxon>Flavobacteriia</taxon>
        <taxon>Flavobacteriales</taxon>
        <taxon>Owenweeksiaceae</taxon>
        <taxon>Owenweeksia</taxon>
    </lineage>
</organism>
<dbReference type="OrthoDB" id="9810103at2"/>
<evidence type="ECO:0000256" key="6">
    <source>
        <dbReference type="ARBA" id="ARBA00023136"/>
    </source>
</evidence>
<dbReference type="KEGG" id="oho:Oweho_2041"/>
<evidence type="ECO:0000256" key="2">
    <source>
        <dbReference type="ARBA" id="ARBA00005811"/>
    </source>
</evidence>
<dbReference type="GO" id="GO:0022857">
    <property type="term" value="F:transmembrane transporter activity"/>
    <property type="evidence" value="ECO:0007669"/>
    <property type="project" value="InterPro"/>
</dbReference>
<dbReference type="PATRIC" id="fig|926562.3.peg.2051"/>
<dbReference type="Proteomes" id="UP000005631">
    <property type="component" value="Chromosome"/>
</dbReference>
<keyword evidence="10" id="KW-1185">Reference proteome</keyword>
<dbReference type="HOGENOM" id="CLU_139779_0_0_10"/>
<keyword evidence="6 8" id="KW-0472">Membrane</keyword>
<dbReference type="STRING" id="926562.Oweho_2041"/>
<proteinExistence type="inferred from homology"/>
<evidence type="ECO:0000256" key="8">
    <source>
        <dbReference type="SAM" id="Phobius"/>
    </source>
</evidence>
<evidence type="ECO:0000313" key="10">
    <source>
        <dbReference type="Proteomes" id="UP000005631"/>
    </source>
</evidence>
<keyword evidence="4 7" id="KW-0812">Transmembrane</keyword>
<evidence type="ECO:0000256" key="4">
    <source>
        <dbReference type="ARBA" id="ARBA00022692"/>
    </source>
</evidence>
<comment type="similarity">
    <text evidence="2 7">Belongs to the ExbD/TolR family.</text>
</comment>
<dbReference type="EMBL" id="CP003156">
    <property type="protein sequence ID" value="AEV33017.1"/>
    <property type="molecule type" value="Genomic_DNA"/>
</dbReference>
<keyword evidence="7" id="KW-0813">Transport</keyword>
<keyword evidence="7" id="KW-0653">Protein transport</keyword>
<dbReference type="InterPro" id="IPR003400">
    <property type="entry name" value="ExbD"/>
</dbReference>
<evidence type="ECO:0000256" key="7">
    <source>
        <dbReference type="RuleBase" id="RU003879"/>
    </source>
</evidence>
<dbReference type="AlphaFoldDB" id="G8R3G1"/>
<dbReference type="GO" id="GO:0015031">
    <property type="term" value="P:protein transport"/>
    <property type="evidence" value="ECO:0007669"/>
    <property type="project" value="UniProtKB-KW"/>
</dbReference>
<evidence type="ECO:0000313" key="9">
    <source>
        <dbReference type="EMBL" id="AEV33017.1"/>
    </source>
</evidence>
<name>G8R3G1_OWEHD</name>
<keyword evidence="5 8" id="KW-1133">Transmembrane helix</keyword>
<dbReference type="Pfam" id="PF02472">
    <property type="entry name" value="ExbD"/>
    <property type="match status" value="1"/>
</dbReference>
<comment type="subcellular location">
    <subcellularLocation>
        <location evidence="1">Cell membrane</location>
        <topology evidence="1">Single-pass membrane protein</topology>
    </subcellularLocation>
    <subcellularLocation>
        <location evidence="7">Cell membrane</location>
        <topology evidence="7">Single-pass type II membrane protein</topology>
    </subcellularLocation>
</comment>
<evidence type="ECO:0000256" key="3">
    <source>
        <dbReference type="ARBA" id="ARBA00022475"/>
    </source>
</evidence>
<dbReference type="RefSeq" id="WP_014202369.1">
    <property type="nucleotide sequence ID" value="NC_016599.1"/>
</dbReference>
<dbReference type="eggNOG" id="COG0848">
    <property type="taxonomic scope" value="Bacteria"/>
</dbReference>
<reference evidence="9 10" key="1">
    <citation type="journal article" date="2012" name="Stand. Genomic Sci.">
        <title>Genome sequence of the orange-pigmented seawater bacterium Owenweeksia hongkongensis type strain (UST20020801(T)).</title>
        <authorList>
            <person name="Riedel T."/>
            <person name="Held B."/>
            <person name="Nolan M."/>
            <person name="Lucas S."/>
            <person name="Lapidus A."/>
            <person name="Tice H."/>
            <person name="Del Rio T.G."/>
            <person name="Cheng J.F."/>
            <person name="Han C."/>
            <person name="Tapia R."/>
            <person name="Goodwin L.A."/>
            <person name="Pitluck S."/>
            <person name="Liolios K."/>
            <person name="Mavromatis K."/>
            <person name="Pagani I."/>
            <person name="Ivanova N."/>
            <person name="Mikhailova N."/>
            <person name="Pati A."/>
            <person name="Chen A."/>
            <person name="Palaniappan K."/>
            <person name="Rohde M."/>
            <person name="Tindall B.J."/>
            <person name="Detter J.C."/>
            <person name="Goker M."/>
            <person name="Woyke T."/>
            <person name="Bristow J."/>
            <person name="Eisen J.A."/>
            <person name="Markowitz V."/>
            <person name="Hugenholtz P."/>
            <person name="Klenk H.P."/>
            <person name="Kyrpides N.C."/>
        </authorList>
    </citation>
    <scope>NUCLEOTIDE SEQUENCE</scope>
    <source>
        <strain evidence="10">DSM 17368 / JCM 12287 / NRRL B-23963</strain>
    </source>
</reference>
<evidence type="ECO:0000256" key="5">
    <source>
        <dbReference type="ARBA" id="ARBA00022989"/>
    </source>
</evidence>
<dbReference type="GO" id="GO:0005886">
    <property type="term" value="C:plasma membrane"/>
    <property type="evidence" value="ECO:0007669"/>
    <property type="project" value="UniProtKB-SubCell"/>
</dbReference>
<accession>G8R3G1</accession>